<protein>
    <submittedName>
        <fullName evidence="9">2-octaprenyl-6-methoxyphenol hydroxylase</fullName>
        <ecNumber evidence="9">1.14.13.-</ecNumber>
    </submittedName>
</protein>
<dbReference type="Proteomes" id="UP000588068">
    <property type="component" value="Unassembled WGS sequence"/>
</dbReference>
<dbReference type="InterPro" id="IPR051205">
    <property type="entry name" value="UbiH/COQ6_monooxygenase"/>
</dbReference>
<keyword evidence="4" id="KW-0285">Flavoprotein</keyword>
<dbReference type="Pfam" id="PF01494">
    <property type="entry name" value="FAD_binding_3"/>
    <property type="match status" value="1"/>
</dbReference>
<dbReference type="NCBIfam" id="NF004356">
    <property type="entry name" value="PRK05732.1"/>
    <property type="match status" value="1"/>
</dbReference>
<keyword evidence="5" id="KW-0274">FAD</keyword>
<evidence type="ECO:0000259" key="8">
    <source>
        <dbReference type="Pfam" id="PF01494"/>
    </source>
</evidence>
<comment type="cofactor">
    <cofactor evidence="1">
        <name>FAD</name>
        <dbReference type="ChEBI" id="CHEBI:57692"/>
    </cofactor>
</comment>
<dbReference type="PRINTS" id="PR00420">
    <property type="entry name" value="RNGMNOXGNASE"/>
</dbReference>
<organism evidence="9 10">
    <name type="scientific">Povalibacter uvarum</name>
    <dbReference type="NCBI Taxonomy" id="732238"/>
    <lineage>
        <taxon>Bacteria</taxon>
        <taxon>Pseudomonadati</taxon>
        <taxon>Pseudomonadota</taxon>
        <taxon>Gammaproteobacteria</taxon>
        <taxon>Steroidobacterales</taxon>
        <taxon>Steroidobacteraceae</taxon>
        <taxon>Povalibacter</taxon>
    </lineage>
</organism>
<keyword evidence="6 9" id="KW-0560">Oxidoreductase</keyword>
<dbReference type="EMBL" id="JACHHZ010000003">
    <property type="protein sequence ID" value="MBB6094333.1"/>
    <property type="molecule type" value="Genomic_DNA"/>
</dbReference>
<dbReference type="InterPro" id="IPR002938">
    <property type="entry name" value="FAD-bd"/>
</dbReference>
<evidence type="ECO:0000256" key="3">
    <source>
        <dbReference type="ARBA" id="ARBA00005349"/>
    </source>
</evidence>
<dbReference type="InterPro" id="IPR036188">
    <property type="entry name" value="FAD/NAD-bd_sf"/>
</dbReference>
<comment type="caution">
    <text evidence="9">The sequence shown here is derived from an EMBL/GenBank/DDBJ whole genome shotgun (WGS) entry which is preliminary data.</text>
</comment>
<keyword evidence="7" id="KW-0503">Monooxygenase</keyword>
<dbReference type="PROSITE" id="PS01304">
    <property type="entry name" value="UBIH"/>
    <property type="match status" value="1"/>
</dbReference>
<dbReference type="SUPFAM" id="SSF51905">
    <property type="entry name" value="FAD/NAD(P)-binding domain"/>
    <property type="match status" value="1"/>
</dbReference>
<dbReference type="NCBIfam" id="TIGR01988">
    <property type="entry name" value="Ubi-OHases"/>
    <property type="match status" value="1"/>
</dbReference>
<dbReference type="Gene3D" id="3.50.50.60">
    <property type="entry name" value="FAD/NAD(P)-binding domain"/>
    <property type="match status" value="2"/>
</dbReference>
<gene>
    <name evidence="9" type="ORF">HNQ60_003214</name>
</gene>
<accession>A0A841HNJ6</accession>
<evidence type="ECO:0000256" key="6">
    <source>
        <dbReference type="ARBA" id="ARBA00023002"/>
    </source>
</evidence>
<dbReference type="AlphaFoldDB" id="A0A841HNJ6"/>
<dbReference type="PANTHER" id="PTHR43876:SF8">
    <property type="entry name" value="2-OCTAPRENYL-6-METHOXYPHENOL HYDROXYLASE"/>
    <property type="match status" value="1"/>
</dbReference>
<comment type="pathway">
    <text evidence="2">Cofactor biosynthesis; ubiquinone biosynthesis.</text>
</comment>
<dbReference type="InterPro" id="IPR018168">
    <property type="entry name" value="Ubi_Hdrlase_CS"/>
</dbReference>
<dbReference type="InterPro" id="IPR010971">
    <property type="entry name" value="UbiH/COQ6"/>
</dbReference>
<evidence type="ECO:0000256" key="7">
    <source>
        <dbReference type="ARBA" id="ARBA00023033"/>
    </source>
</evidence>
<dbReference type="GO" id="GO:0071949">
    <property type="term" value="F:FAD binding"/>
    <property type="evidence" value="ECO:0007669"/>
    <property type="project" value="InterPro"/>
</dbReference>
<evidence type="ECO:0000313" key="10">
    <source>
        <dbReference type="Proteomes" id="UP000588068"/>
    </source>
</evidence>
<evidence type="ECO:0000256" key="1">
    <source>
        <dbReference type="ARBA" id="ARBA00001974"/>
    </source>
</evidence>
<evidence type="ECO:0000256" key="4">
    <source>
        <dbReference type="ARBA" id="ARBA00022630"/>
    </source>
</evidence>
<dbReference type="PANTHER" id="PTHR43876">
    <property type="entry name" value="UBIQUINONE BIOSYNTHESIS MONOOXYGENASE COQ6, MITOCHONDRIAL"/>
    <property type="match status" value="1"/>
</dbReference>
<reference evidence="9 10" key="1">
    <citation type="submission" date="2020-08" db="EMBL/GenBank/DDBJ databases">
        <title>Genomic Encyclopedia of Type Strains, Phase IV (KMG-IV): sequencing the most valuable type-strain genomes for metagenomic binning, comparative biology and taxonomic classification.</title>
        <authorList>
            <person name="Goeker M."/>
        </authorList>
    </citation>
    <scope>NUCLEOTIDE SEQUENCE [LARGE SCALE GENOMIC DNA]</scope>
    <source>
        <strain evidence="9 10">DSM 26723</strain>
    </source>
</reference>
<name>A0A841HNJ6_9GAMM</name>
<evidence type="ECO:0000256" key="5">
    <source>
        <dbReference type="ARBA" id="ARBA00022827"/>
    </source>
</evidence>
<dbReference type="GO" id="GO:0006744">
    <property type="term" value="P:ubiquinone biosynthetic process"/>
    <property type="evidence" value="ECO:0007669"/>
    <property type="project" value="UniProtKB-UniPathway"/>
</dbReference>
<dbReference type="GO" id="GO:0008681">
    <property type="term" value="F:2-octaprenyl-6-methoxyphenol hydroxylase activity"/>
    <property type="evidence" value="ECO:0007669"/>
    <property type="project" value="InterPro"/>
</dbReference>
<comment type="similarity">
    <text evidence="3">Belongs to the UbiH/COQ6 family.</text>
</comment>
<dbReference type="RefSeq" id="WP_184333506.1">
    <property type="nucleotide sequence ID" value="NZ_JACHHZ010000003.1"/>
</dbReference>
<feature type="domain" description="FAD-binding" evidence="8">
    <location>
        <begin position="2"/>
        <end position="329"/>
    </location>
</feature>
<proteinExistence type="inferred from homology"/>
<dbReference type="NCBIfam" id="TIGR01984">
    <property type="entry name" value="UbiH"/>
    <property type="match status" value="1"/>
</dbReference>
<keyword evidence="10" id="KW-1185">Reference proteome</keyword>
<dbReference type="UniPathway" id="UPA00232"/>
<dbReference type="InterPro" id="IPR011295">
    <property type="entry name" value="UbiH"/>
</dbReference>
<sequence>MKVDVAIAGGGLVGASLALALSSLKLKVVLIEAHPFGSTDQPSFDDRTTALSNGSRRIFQGIGVWPLLEREATPIRRIHVSDQGRFAFARIDAQEQNLQALGFVVINRIMGAALWRRLQEEAVAILAPAKVMSSELKDDGREITCEVGSEATVTVQAKLVIAADGARSIVRESAGIGSTTWDYGQHALVTNVFTQRFHDYVAYERFTPEGPIALLPMSEGRCGLIWTFTPDVAARMTGLADGAFLERLQQAFGFRLGRFTKVGSRQLYPLALTRADEHVAPRLAVVGNAAQALHPIAGQGFNLGLRDAASIAEVLADALAERRGDEEFDAGDGLLLERYREWRSADRQKIVGFTDGLVRLFSQPFGPVKLARNLGMLAFDLMPSAKDALSQLSLGAAGRIPRLARGAKL</sequence>
<evidence type="ECO:0000256" key="2">
    <source>
        <dbReference type="ARBA" id="ARBA00004749"/>
    </source>
</evidence>
<dbReference type="EC" id="1.14.13.-" evidence="9"/>
<evidence type="ECO:0000313" key="9">
    <source>
        <dbReference type="EMBL" id="MBB6094333.1"/>
    </source>
</evidence>